<evidence type="ECO:0000256" key="3">
    <source>
        <dbReference type="ARBA" id="ARBA00022578"/>
    </source>
</evidence>
<gene>
    <name evidence="6" type="ORF">PG2017B_1451</name>
</gene>
<dbReference type="PROSITE" id="PS01007">
    <property type="entry name" value="TRANSPOSASE_MUTATOR"/>
    <property type="match status" value="1"/>
</dbReference>
<keyword evidence="5" id="KW-0233">DNA recombination</keyword>
<evidence type="ECO:0000256" key="1">
    <source>
        <dbReference type="ARBA" id="ARBA00002190"/>
    </source>
</evidence>
<accession>A0A4Q5AL69</accession>
<comment type="caution">
    <text evidence="6">The sequence shown here is derived from an EMBL/GenBank/DDBJ whole genome shotgun (WGS) entry which is preliminary data.</text>
</comment>
<evidence type="ECO:0000256" key="4">
    <source>
        <dbReference type="ARBA" id="ARBA00023125"/>
    </source>
</evidence>
<evidence type="ECO:0000256" key="2">
    <source>
        <dbReference type="ARBA" id="ARBA00010961"/>
    </source>
</evidence>
<keyword evidence="4" id="KW-0238">DNA-binding</keyword>
<reference evidence="6 7" key="1">
    <citation type="submission" date="2018-12" db="EMBL/GenBank/DDBJ databases">
        <title>Unveiling genomic diversity among members of the Bifidobacterium pseudolongum species, a widely distributed gut commensal of the animal kingdom.</title>
        <authorList>
            <person name="Lugli G.A."/>
            <person name="Duranti S."/>
            <person name="Albert K."/>
            <person name="Mancabelli L."/>
            <person name="Napoli S."/>
            <person name="Viappiani A."/>
            <person name="Anzalone R."/>
            <person name="Longhi G."/>
            <person name="Milani C."/>
            <person name="Turroni F."/>
            <person name="Alessandri G."/>
            <person name="Sela D.A."/>
            <person name="Van Sinderen D."/>
            <person name="Ventura M."/>
        </authorList>
    </citation>
    <scope>NUCLEOTIDE SEQUENCE [LARGE SCALE GENOMIC DNA]</scope>
    <source>
        <strain evidence="6 7">2017B</strain>
    </source>
</reference>
<dbReference type="AlphaFoldDB" id="A0A4Q5AL69"/>
<comment type="function">
    <text evidence="1">Required for the transposition of the insertion element.</text>
</comment>
<protein>
    <submittedName>
        <fullName evidence="6">Transposase</fullName>
    </submittedName>
</protein>
<comment type="similarity">
    <text evidence="2">Belongs to the transposase mutator family.</text>
</comment>
<evidence type="ECO:0000313" key="6">
    <source>
        <dbReference type="EMBL" id="RYQ30168.1"/>
    </source>
</evidence>
<dbReference type="Pfam" id="PF00872">
    <property type="entry name" value="Transposase_mut"/>
    <property type="match status" value="1"/>
</dbReference>
<name>A0A4Q5AL69_9BIFI</name>
<dbReference type="GO" id="GO:0003677">
    <property type="term" value="F:DNA binding"/>
    <property type="evidence" value="ECO:0007669"/>
    <property type="project" value="UniProtKB-KW"/>
</dbReference>
<dbReference type="GO" id="GO:0004803">
    <property type="term" value="F:transposase activity"/>
    <property type="evidence" value="ECO:0007669"/>
    <property type="project" value="InterPro"/>
</dbReference>
<sequence length="247" mass="27896">MRKNGHDRNGRQRWQCDTCKATTTATIESRSRASTLRAFLDWLLEAAPQRRLGCDARTFRRRSAWCWDLEPRIHPDGVVHHVVMADGTYVNGWCLPTAVDGNDGEVLAWQWCSREGTAAYKALFEQIAPPDVLVCDGMKGIQRACAETWPDTRIQRCLVHVQRDTRADPTGKPRLQAGRELKRLADMLTRVHEPDAAVRCVYVQYLPSRSRGFTANLPARCNTRQVLPALVRLSGSAPRPFPNSSFV</sequence>
<evidence type="ECO:0000313" key="7">
    <source>
        <dbReference type="Proteomes" id="UP000291920"/>
    </source>
</evidence>
<dbReference type="GO" id="GO:0006313">
    <property type="term" value="P:DNA transposition"/>
    <property type="evidence" value="ECO:0007669"/>
    <property type="project" value="InterPro"/>
</dbReference>
<dbReference type="InterPro" id="IPR001207">
    <property type="entry name" value="Transposase_mutator"/>
</dbReference>
<evidence type="ECO:0000256" key="5">
    <source>
        <dbReference type="ARBA" id="ARBA00023172"/>
    </source>
</evidence>
<keyword evidence="3" id="KW-0815">Transposition</keyword>
<dbReference type="Proteomes" id="UP000291920">
    <property type="component" value="Unassembled WGS sequence"/>
</dbReference>
<proteinExistence type="inferred from homology"/>
<organism evidence="6 7">
    <name type="scientific">Bifidobacterium pseudolongum subsp. globosum</name>
    <dbReference type="NCBI Taxonomy" id="1690"/>
    <lineage>
        <taxon>Bacteria</taxon>
        <taxon>Bacillati</taxon>
        <taxon>Actinomycetota</taxon>
        <taxon>Actinomycetes</taxon>
        <taxon>Bifidobacteriales</taxon>
        <taxon>Bifidobacteriaceae</taxon>
        <taxon>Bifidobacterium</taxon>
    </lineage>
</organism>
<dbReference type="EMBL" id="RYUT01000003">
    <property type="protein sequence ID" value="RYQ30168.1"/>
    <property type="molecule type" value="Genomic_DNA"/>
</dbReference>